<gene>
    <name evidence="1" type="ORF">T02_10221</name>
</gene>
<accession>A0A0V1KKB5</accession>
<sequence>MLSVSVSKPKYGTVEQNLKRKGLLKGFHDNG</sequence>
<dbReference type="AlphaFoldDB" id="A0A0V1KKB5"/>
<organism evidence="1 2">
    <name type="scientific">Trichinella nativa</name>
    <dbReference type="NCBI Taxonomy" id="6335"/>
    <lineage>
        <taxon>Eukaryota</taxon>
        <taxon>Metazoa</taxon>
        <taxon>Ecdysozoa</taxon>
        <taxon>Nematoda</taxon>
        <taxon>Enoplea</taxon>
        <taxon>Dorylaimia</taxon>
        <taxon>Trichinellida</taxon>
        <taxon>Trichinellidae</taxon>
        <taxon>Trichinella</taxon>
    </lineage>
</organism>
<dbReference type="EMBL" id="JYDW01000958">
    <property type="protein sequence ID" value="KRZ47317.1"/>
    <property type="molecule type" value="Genomic_DNA"/>
</dbReference>
<protein>
    <submittedName>
        <fullName evidence="1">Uncharacterized protein</fullName>
    </submittedName>
</protein>
<comment type="caution">
    <text evidence="1">The sequence shown here is derived from an EMBL/GenBank/DDBJ whole genome shotgun (WGS) entry which is preliminary data.</text>
</comment>
<dbReference type="Proteomes" id="UP000054721">
    <property type="component" value="Unassembled WGS sequence"/>
</dbReference>
<evidence type="ECO:0000313" key="1">
    <source>
        <dbReference type="EMBL" id="KRZ47317.1"/>
    </source>
</evidence>
<proteinExistence type="predicted"/>
<reference evidence="1 2" key="1">
    <citation type="submission" date="2015-05" db="EMBL/GenBank/DDBJ databases">
        <title>Evolution of Trichinella species and genotypes.</title>
        <authorList>
            <person name="Korhonen P.K."/>
            <person name="Edoardo P."/>
            <person name="Giuseppe L.R."/>
            <person name="Gasser R.B."/>
        </authorList>
    </citation>
    <scope>NUCLEOTIDE SEQUENCE [LARGE SCALE GENOMIC DNA]</scope>
    <source>
        <strain evidence="1">ISS10</strain>
    </source>
</reference>
<name>A0A0V1KKB5_9BILA</name>
<keyword evidence="2" id="KW-1185">Reference proteome</keyword>
<evidence type="ECO:0000313" key="2">
    <source>
        <dbReference type="Proteomes" id="UP000054721"/>
    </source>
</evidence>